<proteinExistence type="predicted"/>
<organism evidence="1 2">
    <name type="scientific">Billgrantia desiderata</name>
    <dbReference type="NCBI Taxonomy" id="52021"/>
    <lineage>
        <taxon>Bacteria</taxon>
        <taxon>Pseudomonadati</taxon>
        <taxon>Pseudomonadota</taxon>
        <taxon>Gammaproteobacteria</taxon>
        <taxon>Oceanospirillales</taxon>
        <taxon>Halomonadaceae</taxon>
        <taxon>Billgrantia</taxon>
    </lineage>
</organism>
<sequence length="99" mass="11564">MEIKPGRTYRAKKPREVWIGFSERVANDRTVLWANGIHVQYDGPAVKPGRRYPTVTVEVFRAWASYDCTDELPEGEYAPWPLTQEAKDRLRRQAEELRS</sequence>
<protein>
    <submittedName>
        <fullName evidence="1">Uncharacterized protein</fullName>
    </submittedName>
</protein>
<evidence type="ECO:0000313" key="2">
    <source>
        <dbReference type="Proteomes" id="UP001320154"/>
    </source>
</evidence>
<dbReference type="EMBL" id="JABFTQ010000005">
    <property type="protein sequence ID" value="MCE8047053.1"/>
    <property type="molecule type" value="Genomic_DNA"/>
</dbReference>
<reference evidence="1 2" key="1">
    <citation type="journal article" date="2021" name="Front. Microbiol.">
        <title>Aerobic Denitrification and Heterotrophic Sulfur Oxidation in the Genus Halomonas Revealed by Six Novel Species Characterizations and Genome-Based Analysis.</title>
        <authorList>
            <person name="Wang L."/>
            <person name="Shao Z."/>
        </authorList>
    </citation>
    <scope>NUCLEOTIDE SEQUENCE [LARGE SCALE GENOMIC DNA]</scope>
    <source>
        <strain evidence="1 2">MCCC 1A05748</strain>
    </source>
</reference>
<evidence type="ECO:0000313" key="1">
    <source>
        <dbReference type="EMBL" id="MCE8047053.1"/>
    </source>
</evidence>
<dbReference type="Proteomes" id="UP001320154">
    <property type="component" value="Unassembled WGS sequence"/>
</dbReference>
<comment type="caution">
    <text evidence="1">The sequence shown here is derived from an EMBL/GenBank/DDBJ whole genome shotgun (WGS) entry which is preliminary data.</text>
</comment>
<accession>A0ABS9B599</accession>
<gene>
    <name evidence="1" type="ORF">HOP60_09960</name>
</gene>
<keyword evidence="2" id="KW-1185">Reference proteome</keyword>
<name>A0ABS9B599_9GAMM</name>
<dbReference type="RefSeq" id="WP_234250568.1">
    <property type="nucleotide sequence ID" value="NZ_JABFTQ010000005.1"/>
</dbReference>